<dbReference type="Pfam" id="PF08964">
    <property type="entry name" value="Crystall_3"/>
    <property type="match status" value="1"/>
</dbReference>
<accession>A0A8H7ISC1</accession>
<dbReference type="InterPro" id="IPR015059">
    <property type="entry name" value="Ca_cell_adhesion_N_dom"/>
</dbReference>
<dbReference type="GO" id="GO:0016020">
    <property type="term" value="C:membrane"/>
    <property type="evidence" value="ECO:0007669"/>
    <property type="project" value="InterPro"/>
</dbReference>
<dbReference type="AlphaFoldDB" id="A0A8H7ISC1"/>
<feature type="chain" id="PRO_5034915061" description="Calcium-dependent cell adhesion molecule N-terminal domain-containing protein" evidence="1">
    <location>
        <begin position="22"/>
        <end position="124"/>
    </location>
</feature>
<evidence type="ECO:0000313" key="4">
    <source>
        <dbReference type="Proteomes" id="UP000627934"/>
    </source>
</evidence>
<dbReference type="Proteomes" id="UP000627934">
    <property type="component" value="Unassembled WGS sequence"/>
</dbReference>
<feature type="domain" description="Calcium-dependent cell adhesion molecule N-terminal" evidence="2">
    <location>
        <begin position="36"/>
        <end position="106"/>
    </location>
</feature>
<keyword evidence="1" id="KW-0732">Signal</keyword>
<evidence type="ECO:0000256" key="1">
    <source>
        <dbReference type="SAM" id="SignalP"/>
    </source>
</evidence>
<dbReference type="SUPFAM" id="SSF49695">
    <property type="entry name" value="gamma-Crystallin-like"/>
    <property type="match status" value="1"/>
</dbReference>
<dbReference type="InterPro" id="IPR011024">
    <property type="entry name" value="G_crystallin-like"/>
</dbReference>
<dbReference type="Gene3D" id="2.60.20.10">
    <property type="entry name" value="Crystallins"/>
    <property type="match status" value="1"/>
</dbReference>
<organism evidence="3 4">
    <name type="scientific">Lasiodiplodia theobromae</name>
    <dbReference type="NCBI Taxonomy" id="45133"/>
    <lineage>
        <taxon>Eukaryota</taxon>
        <taxon>Fungi</taxon>
        <taxon>Dikarya</taxon>
        <taxon>Ascomycota</taxon>
        <taxon>Pezizomycotina</taxon>
        <taxon>Dothideomycetes</taxon>
        <taxon>Dothideomycetes incertae sedis</taxon>
        <taxon>Botryosphaeriales</taxon>
        <taxon>Botryosphaeriaceae</taxon>
        <taxon>Lasiodiplodia</taxon>
    </lineage>
</organism>
<reference evidence="3" key="1">
    <citation type="submission" date="2016-08" db="EMBL/GenBank/DDBJ databases">
        <authorList>
            <person name="Yan J."/>
        </authorList>
    </citation>
    <scope>NUCLEOTIDE SEQUENCE</scope>
    <source>
        <strain evidence="3">CSS-01s</strain>
    </source>
</reference>
<comment type="caution">
    <text evidence="3">The sequence shown here is derived from an EMBL/GenBank/DDBJ whole genome shotgun (WGS) entry which is preliminary data.</text>
</comment>
<feature type="signal peptide" evidence="1">
    <location>
        <begin position="1"/>
        <end position="21"/>
    </location>
</feature>
<evidence type="ECO:0000313" key="3">
    <source>
        <dbReference type="EMBL" id="KAF9630793.1"/>
    </source>
</evidence>
<dbReference type="GO" id="GO:0098609">
    <property type="term" value="P:cell-cell adhesion"/>
    <property type="evidence" value="ECO:0007669"/>
    <property type="project" value="InterPro"/>
</dbReference>
<reference evidence="3" key="2">
    <citation type="journal article" date="2018" name="DNA Res.">
        <title>Comparative genome and transcriptome analyses reveal adaptations to opportunistic infections in woody plant degrading pathogens of Botryosphaeriaceae.</title>
        <authorList>
            <person name="Yan J.Y."/>
            <person name="Zhao W.S."/>
            <person name="Chen Z."/>
            <person name="Xing Q.K."/>
            <person name="Zhang W."/>
            <person name="Chethana K.W.T."/>
            <person name="Xue M.F."/>
            <person name="Xu J.P."/>
            <person name="Phillips A.J.L."/>
            <person name="Wang Y."/>
            <person name="Liu J.H."/>
            <person name="Liu M."/>
            <person name="Zhou Y."/>
            <person name="Jayawardena R.S."/>
            <person name="Manawasinghe I.S."/>
            <person name="Huang J.B."/>
            <person name="Qiao G.H."/>
            <person name="Fu C.Y."/>
            <person name="Guo F.F."/>
            <person name="Dissanayake A.J."/>
            <person name="Peng Y.L."/>
            <person name="Hyde K.D."/>
            <person name="Li X.H."/>
        </authorList>
    </citation>
    <scope>NUCLEOTIDE SEQUENCE</scope>
    <source>
        <strain evidence="3">CSS-01s</strain>
    </source>
</reference>
<name>A0A8H7ISC1_9PEZI</name>
<gene>
    <name evidence="3" type="ORF">BFW01_g1355</name>
</gene>
<protein>
    <recommendedName>
        <fullName evidence="2">Calcium-dependent cell adhesion molecule N-terminal domain-containing protein</fullName>
    </recommendedName>
</protein>
<dbReference type="EMBL" id="MDYX01000041">
    <property type="protein sequence ID" value="KAF9630793.1"/>
    <property type="molecule type" value="Genomic_DNA"/>
</dbReference>
<sequence length="124" mass="13532">MLFTNAFAVVPLMAALTIGAAIPEPEPSDASILALKTTVTVYTDRDWTGTSQQYTVDINTCQSLVGDDVNDHVNSVKVEDNFHCRFWQSSKCNKDFFGAVYAPGAKAVPSDLSNKISSFRCYAN</sequence>
<proteinExistence type="predicted"/>
<evidence type="ECO:0000259" key="2">
    <source>
        <dbReference type="Pfam" id="PF08964"/>
    </source>
</evidence>